<dbReference type="STRING" id="1120996.SAMN02746066_00234"/>
<dbReference type="AlphaFoldDB" id="A0A1M7EVU8"/>
<keyword evidence="1" id="KW-0472">Membrane</keyword>
<reference evidence="2 3" key="1">
    <citation type="submission" date="2016-11" db="EMBL/GenBank/DDBJ databases">
        <authorList>
            <person name="Jaros S."/>
            <person name="Januszkiewicz K."/>
            <person name="Wedrychowicz H."/>
        </authorList>
    </citation>
    <scope>NUCLEOTIDE SEQUENCE [LARGE SCALE GENOMIC DNA]</scope>
    <source>
        <strain evidence="2 3">DSM 15930</strain>
    </source>
</reference>
<evidence type="ECO:0000313" key="3">
    <source>
        <dbReference type="Proteomes" id="UP000184038"/>
    </source>
</evidence>
<dbReference type="RefSeq" id="WP_073281894.1">
    <property type="nucleotide sequence ID" value="NZ_FRCP01000005.1"/>
</dbReference>
<evidence type="ECO:0000313" key="2">
    <source>
        <dbReference type="EMBL" id="SHL95952.1"/>
    </source>
</evidence>
<keyword evidence="1" id="KW-1133">Transmembrane helix</keyword>
<feature type="transmembrane region" description="Helical" evidence="1">
    <location>
        <begin position="69"/>
        <end position="94"/>
    </location>
</feature>
<protein>
    <submittedName>
        <fullName evidence="2">Uncharacterized protein</fullName>
    </submittedName>
</protein>
<sequence length="132" mass="15458">MINGKRLDINVGVLKILVIVLIIYIAINLLFKYLIKSNKIKASKVSRIFYTDDEKFIINWEKNRKKGKLLYLLYSFMTNSLVFLVTYLFCFVVLGSDFNLSVLSGYLIGNLIGLPISWNRNEERYYMLLNNK</sequence>
<name>A0A1M7EVU8_9FIRM</name>
<organism evidence="2 3">
    <name type="scientific">Anaerosporobacter mobilis DSM 15930</name>
    <dbReference type="NCBI Taxonomy" id="1120996"/>
    <lineage>
        <taxon>Bacteria</taxon>
        <taxon>Bacillati</taxon>
        <taxon>Bacillota</taxon>
        <taxon>Clostridia</taxon>
        <taxon>Lachnospirales</taxon>
        <taxon>Lachnospiraceae</taxon>
        <taxon>Anaerosporobacter</taxon>
    </lineage>
</organism>
<keyword evidence="1" id="KW-0812">Transmembrane</keyword>
<dbReference type="Proteomes" id="UP000184038">
    <property type="component" value="Unassembled WGS sequence"/>
</dbReference>
<dbReference type="EMBL" id="FRCP01000005">
    <property type="protein sequence ID" value="SHL95952.1"/>
    <property type="molecule type" value="Genomic_DNA"/>
</dbReference>
<dbReference type="OrthoDB" id="9985813at2"/>
<evidence type="ECO:0000256" key="1">
    <source>
        <dbReference type="SAM" id="Phobius"/>
    </source>
</evidence>
<keyword evidence="3" id="KW-1185">Reference proteome</keyword>
<accession>A0A1M7EVU8</accession>
<feature type="transmembrane region" description="Helical" evidence="1">
    <location>
        <begin position="12"/>
        <end position="31"/>
    </location>
</feature>
<feature type="transmembrane region" description="Helical" evidence="1">
    <location>
        <begin position="100"/>
        <end position="118"/>
    </location>
</feature>
<proteinExistence type="predicted"/>
<gene>
    <name evidence="2" type="ORF">SAMN02746066_00234</name>
</gene>